<dbReference type="PANTHER" id="PTHR18034:SF4">
    <property type="entry name" value="NUCLEOLAR MIF4G DOMAIN-CONTAINING PROTEIN 1"/>
    <property type="match status" value="1"/>
</dbReference>
<proteinExistence type="predicted"/>
<feature type="region of interest" description="Disordered" evidence="1">
    <location>
        <begin position="331"/>
        <end position="350"/>
    </location>
</feature>
<keyword evidence="2" id="KW-0812">Transmembrane</keyword>
<evidence type="ECO:0000256" key="1">
    <source>
        <dbReference type="SAM" id="MobiDB-lite"/>
    </source>
</evidence>
<dbReference type="Proteomes" id="UP000655225">
    <property type="component" value="Unassembled WGS sequence"/>
</dbReference>
<accession>A0A834ZDU1</accession>
<dbReference type="EMBL" id="JABCRI010000008">
    <property type="protein sequence ID" value="KAF8402006.1"/>
    <property type="molecule type" value="Genomic_DNA"/>
</dbReference>
<feature type="compositionally biased region" description="Basic and acidic residues" evidence="1">
    <location>
        <begin position="60"/>
        <end position="80"/>
    </location>
</feature>
<feature type="compositionally biased region" description="Acidic residues" evidence="1">
    <location>
        <begin position="420"/>
        <end position="442"/>
    </location>
</feature>
<feature type="transmembrane region" description="Helical" evidence="2">
    <location>
        <begin position="510"/>
        <end position="534"/>
    </location>
</feature>
<dbReference type="AlphaFoldDB" id="A0A834ZDU1"/>
<dbReference type="GO" id="GO:0005730">
    <property type="term" value="C:nucleolus"/>
    <property type="evidence" value="ECO:0007669"/>
    <property type="project" value="TreeGrafter"/>
</dbReference>
<evidence type="ECO:0000313" key="4">
    <source>
        <dbReference type="Proteomes" id="UP000655225"/>
    </source>
</evidence>
<feature type="compositionally biased region" description="Basic and acidic residues" evidence="1">
    <location>
        <begin position="1"/>
        <end position="19"/>
    </location>
</feature>
<reference evidence="3 4" key="1">
    <citation type="submission" date="2020-04" db="EMBL/GenBank/DDBJ databases">
        <title>Plant Genome Project.</title>
        <authorList>
            <person name="Zhang R.-G."/>
        </authorList>
    </citation>
    <scope>NUCLEOTIDE SEQUENCE [LARGE SCALE GENOMIC DNA]</scope>
    <source>
        <strain evidence="3">YNK0</strain>
        <tissue evidence="3">Leaf</tissue>
    </source>
</reference>
<feature type="region of interest" description="Disordered" evidence="1">
    <location>
        <begin position="1"/>
        <end position="119"/>
    </location>
</feature>
<feature type="region of interest" description="Disordered" evidence="1">
    <location>
        <begin position="186"/>
        <end position="225"/>
    </location>
</feature>
<feature type="compositionally biased region" description="Acidic residues" evidence="1">
    <location>
        <begin position="331"/>
        <end position="343"/>
    </location>
</feature>
<dbReference type="GO" id="GO:0003723">
    <property type="term" value="F:RNA binding"/>
    <property type="evidence" value="ECO:0007669"/>
    <property type="project" value="TreeGrafter"/>
</dbReference>
<sequence>MESKLGEKSRREKRKDARLTKQKNRFLSWIQHQKSSKSKRTSVDSKLQNRKKSATSFNDNSEKRVVRQSDVIYERDRIEEQEQPSPQKKSKVKLDALGGSVPTSSKMAKKQKTLKRKSKTKVEEYLEAETNRSVVSAQYDLELERKLAKKLKVKDGRLRGIDDGINVLFDGFPSIPDFLKEDIPDAEEAPRSLNPRPSSKGRKKRKTLDVSEQGPEDKMSSKADAMASDLVENSVAQVSLEEPSVKASTLDGNAKYVAPHLRFRAGHESEQYSQIRRRVRGLLNRLSESNVESVTEEISSIFRDVRRGDAPFDPIDLSHIFEEDDPLDVWLDDPGEPVLDEPGDPARPNTYLARCVDDCMVGSRPSGGAGTSQRRHSQARLSGARPGRGNVDDDDEFNELMRTPRSQEEGVHDQGGVAEISEDDDDDDDDGADDDDGGDDGGDGSGDGGGDGGDVGGSTVVMVCVHPSRGRQSQTYTRRRRGIGQQPGEGLDDMIHGMDQVSVDEHSYPVGGYAAIFAAFVAGMACLVGIDFGAKLITSLAKSFEVPRNWSQDLHFNNIISDI</sequence>
<feature type="compositionally biased region" description="Gly residues" evidence="1">
    <location>
        <begin position="443"/>
        <end position="456"/>
    </location>
</feature>
<gene>
    <name evidence="3" type="ORF">HHK36_012957</name>
</gene>
<organism evidence="3 4">
    <name type="scientific">Tetracentron sinense</name>
    <name type="common">Spur-leaf</name>
    <dbReference type="NCBI Taxonomy" id="13715"/>
    <lineage>
        <taxon>Eukaryota</taxon>
        <taxon>Viridiplantae</taxon>
        <taxon>Streptophyta</taxon>
        <taxon>Embryophyta</taxon>
        <taxon>Tracheophyta</taxon>
        <taxon>Spermatophyta</taxon>
        <taxon>Magnoliopsida</taxon>
        <taxon>Trochodendrales</taxon>
        <taxon>Trochodendraceae</taxon>
        <taxon>Tetracentron</taxon>
    </lineage>
</organism>
<protein>
    <submittedName>
        <fullName evidence="3">Uncharacterized protein</fullName>
    </submittedName>
</protein>
<evidence type="ECO:0000256" key="2">
    <source>
        <dbReference type="SAM" id="Phobius"/>
    </source>
</evidence>
<feature type="region of interest" description="Disordered" evidence="1">
    <location>
        <begin position="364"/>
        <end position="492"/>
    </location>
</feature>
<feature type="compositionally biased region" description="Basic residues" evidence="1">
    <location>
        <begin position="107"/>
        <end position="119"/>
    </location>
</feature>
<keyword evidence="2" id="KW-0472">Membrane</keyword>
<evidence type="ECO:0000313" key="3">
    <source>
        <dbReference type="EMBL" id="KAF8402006.1"/>
    </source>
</evidence>
<dbReference type="OrthoDB" id="10260961at2759"/>
<dbReference type="InterPro" id="IPR050781">
    <property type="entry name" value="CWC22_splicing_factor"/>
</dbReference>
<keyword evidence="2" id="KW-1133">Transmembrane helix</keyword>
<dbReference type="PANTHER" id="PTHR18034">
    <property type="entry name" value="CELL CYCLE CONTROL PROTEIN CWF22-RELATED"/>
    <property type="match status" value="1"/>
</dbReference>
<keyword evidence="4" id="KW-1185">Reference proteome</keyword>
<name>A0A834ZDU1_TETSI</name>
<dbReference type="GO" id="GO:0042274">
    <property type="term" value="P:ribosomal small subunit biogenesis"/>
    <property type="evidence" value="ECO:0007669"/>
    <property type="project" value="TreeGrafter"/>
</dbReference>
<comment type="caution">
    <text evidence="3">The sequence shown here is derived from an EMBL/GenBank/DDBJ whole genome shotgun (WGS) entry which is preliminary data.</text>
</comment>
<dbReference type="Gene3D" id="1.25.40.180">
    <property type="match status" value="1"/>
</dbReference>